<evidence type="ECO:0000313" key="3">
    <source>
        <dbReference type="Proteomes" id="UP001159428"/>
    </source>
</evidence>
<feature type="non-terminal residue" evidence="2">
    <location>
        <position position="847"/>
    </location>
</feature>
<sequence length="847" mass="97578">IRLESTLTENLRRSLQSCKASENEEKLEGLAVFFRKNTVKTRILEGLLYILRQLLASYDGSKAFGYLPYNDAYGIFCGFMEREVEDKEFRNHLLHEEYGLCVYVIKVLDNRYIILQNDTVAIDKFLLELDQLLSKDKADNFSRFDLNVESLKRVLQSMDTESDKSVLKAMIFATASRKKVQELGIKPDNAVKLLNKVLTASTECERANEAAEDILKLRDGEKLKVIDEKITAIDKILSRRESLISERKKADLIAEKSSLEDRKEGIQKDLQQSDPQSLRRLQQRKRRLAKTLIDENRVKRRKLGAGAKKSLDTEDEEFIALPQVFEQSTISPPKFSLPVRKFCHRVHDILFYFKDCTLRSDVMCVTSNINCQFKEYEMKKLKWLKNQLSEAVSIFHEEKETLTHHEVASGTELIGIINDIQEVNDDIDKTSSTSSANTIWEHQEKAVNLCDAAIAFINSLKLPPLCDHILQATDAGPGVGVTNIEVKYRDIEMSRINSWTHMNRIHRAPHDSGQNEAERSNAAIGEALVDGRALHWEYFQPTDLISEEELKTLTVEEMKELEAEVVERNAWRVAQDVVSRIDGEPGPAGDCMKAFVTNRKEQQFFFNTEYIQQYNAAKSETRKVKVPGHNYFKKLDDLIESCMTTGEMFHEYCENESVDPTPRPVPDINKLPKYHYLPVAEIPITNTDDGKRREVDDYHPRARLKQAHKKNEINIEDSASVQTFSNRYIVEESLVRKYLAHLNHLEMMSGKRKMEKKNKNLKENTMSYEEFDWMEMLISGTLAKQRVCVLDKYIDKHNLLAVKGKNKPQKVNAIMDHLRSFAESTQTNKQCSLSVEEVDDHDECEVD</sequence>
<accession>A0AAU9XDQ9</accession>
<feature type="non-terminal residue" evidence="2">
    <location>
        <position position="1"/>
    </location>
</feature>
<proteinExistence type="predicted"/>
<dbReference type="AlphaFoldDB" id="A0AAU9XDQ9"/>
<organism evidence="2 3">
    <name type="scientific">Pocillopora meandrina</name>
    <dbReference type="NCBI Taxonomy" id="46732"/>
    <lineage>
        <taxon>Eukaryota</taxon>
        <taxon>Metazoa</taxon>
        <taxon>Cnidaria</taxon>
        <taxon>Anthozoa</taxon>
        <taxon>Hexacorallia</taxon>
        <taxon>Scleractinia</taxon>
        <taxon>Astrocoeniina</taxon>
        <taxon>Pocilloporidae</taxon>
        <taxon>Pocillopora</taxon>
    </lineage>
</organism>
<evidence type="ECO:0000313" key="2">
    <source>
        <dbReference type="EMBL" id="CAH3144549.1"/>
    </source>
</evidence>
<gene>
    <name evidence="2" type="ORF">PMEA_00021091</name>
</gene>
<comment type="caution">
    <text evidence="2">The sequence shown here is derived from an EMBL/GenBank/DDBJ whole genome shotgun (WGS) entry which is preliminary data.</text>
</comment>
<protein>
    <submittedName>
        <fullName evidence="2">Uncharacterized protein</fullName>
    </submittedName>
</protein>
<dbReference type="EMBL" id="CALNXJ010000039">
    <property type="protein sequence ID" value="CAH3144549.1"/>
    <property type="molecule type" value="Genomic_DNA"/>
</dbReference>
<keyword evidence="3" id="KW-1185">Reference proteome</keyword>
<reference evidence="2 3" key="1">
    <citation type="submission" date="2022-05" db="EMBL/GenBank/DDBJ databases">
        <authorList>
            <consortium name="Genoscope - CEA"/>
            <person name="William W."/>
        </authorList>
    </citation>
    <scope>NUCLEOTIDE SEQUENCE [LARGE SCALE GENOMIC DNA]</scope>
</reference>
<evidence type="ECO:0000256" key="1">
    <source>
        <dbReference type="SAM" id="Coils"/>
    </source>
</evidence>
<dbReference type="Proteomes" id="UP001159428">
    <property type="component" value="Unassembled WGS sequence"/>
</dbReference>
<feature type="coiled-coil region" evidence="1">
    <location>
        <begin position="249"/>
        <end position="298"/>
    </location>
</feature>
<name>A0AAU9XDQ9_9CNID</name>
<keyword evidence="1" id="KW-0175">Coiled coil</keyword>